<evidence type="ECO:0000256" key="1">
    <source>
        <dbReference type="SAM" id="MobiDB-lite"/>
    </source>
</evidence>
<dbReference type="EMBL" id="JACVVK020000662">
    <property type="protein sequence ID" value="KAK7458930.1"/>
    <property type="molecule type" value="Genomic_DNA"/>
</dbReference>
<protein>
    <submittedName>
        <fullName evidence="2">Uncharacterized protein</fullName>
    </submittedName>
</protein>
<reference evidence="2 3" key="1">
    <citation type="journal article" date="2023" name="Sci. Data">
        <title>Genome assembly of the Korean intertidal mud-creeper Batillaria attramentaria.</title>
        <authorList>
            <person name="Patra A.K."/>
            <person name="Ho P.T."/>
            <person name="Jun S."/>
            <person name="Lee S.J."/>
            <person name="Kim Y."/>
            <person name="Won Y.J."/>
        </authorList>
    </citation>
    <scope>NUCLEOTIDE SEQUENCE [LARGE SCALE GENOMIC DNA]</scope>
    <source>
        <strain evidence="2">Wonlab-2016</strain>
    </source>
</reference>
<comment type="caution">
    <text evidence="2">The sequence shown here is derived from an EMBL/GenBank/DDBJ whole genome shotgun (WGS) entry which is preliminary data.</text>
</comment>
<evidence type="ECO:0000313" key="3">
    <source>
        <dbReference type="Proteomes" id="UP001519460"/>
    </source>
</evidence>
<organism evidence="2 3">
    <name type="scientific">Batillaria attramentaria</name>
    <dbReference type="NCBI Taxonomy" id="370345"/>
    <lineage>
        <taxon>Eukaryota</taxon>
        <taxon>Metazoa</taxon>
        <taxon>Spiralia</taxon>
        <taxon>Lophotrochozoa</taxon>
        <taxon>Mollusca</taxon>
        <taxon>Gastropoda</taxon>
        <taxon>Caenogastropoda</taxon>
        <taxon>Sorbeoconcha</taxon>
        <taxon>Cerithioidea</taxon>
        <taxon>Batillariidae</taxon>
        <taxon>Batillaria</taxon>
    </lineage>
</organism>
<proteinExistence type="predicted"/>
<dbReference type="Proteomes" id="UP001519460">
    <property type="component" value="Unassembled WGS sequence"/>
</dbReference>
<evidence type="ECO:0000313" key="2">
    <source>
        <dbReference type="EMBL" id="KAK7458930.1"/>
    </source>
</evidence>
<gene>
    <name evidence="2" type="ORF">BaRGS_00039061</name>
</gene>
<sequence length="127" mass="14341">MKRFWLSERLVVYQMMRDLLCWLRWKRQHKTGSDQHRKSPSYMSACTETANLEHSLAPALLSDLLKRGAGKKNGTSLKCENPSDISPQTAQAQGVKSARFGPRLLSDSPACEMNNTGACQLRLSRLF</sequence>
<dbReference type="AlphaFoldDB" id="A0ABD0J420"/>
<accession>A0ABD0J420</accession>
<keyword evidence="3" id="KW-1185">Reference proteome</keyword>
<name>A0ABD0J420_9CAEN</name>
<feature type="region of interest" description="Disordered" evidence="1">
    <location>
        <begin position="73"/>
        <end position="93"/>
    </location>
</feature>